<comment type="caution">
    <text evidence="5">The sequence shown here is derived from an EMBL/GenBank/DDBJ whole genome shotgun (WGS) entry which is preliminary data.</text>
</comment>
<evidence type="ECO:0000256" key="2">
    <source>
        <dbReference type="ARBA" id="ARBA00023098"/>
    </source>
</evidence>
<dbReference type="InterPro" id="IPR001753">
    <property type="entry name" value="Enoyl-CoA_hydra/iso"/>
</dbReference>
<dbReference type="SUPFAM" id="SSF52096">
    <property type="entry name" value="ClpP/crotonase"/>
    <property type="match status" value="1"/>
</dbReference>
<sequence>MIALHLDAGVATLTLDRAPARNALPVAAWHALADAAARVDADARVVVIASAVPGIFSAGADLAELARLTDDVPARAAFREAMRAGIEAVARLPVPTLAAVEGGCFGAAVALAMACDLIVAAPAARFAIPPARLGIGYPAADVARLVARVGQGAAARLLFTAEAIDADEARRIGLADAIGNPAAVAHRIAANDPGALALLKRMLRDPGDVAHDAAFEASFGSAAFRAGTQRYRP</sequence>
<gene>
    <name evidence="5" type="ORF">HBH26_06740</name>
</gene>
<dbReference type="PANTHER" id="PTHR11941">
    <property type="entry name" value="ENOYL-COA HYDRATASE-RELATED"/>
    <property type="match status" value="1"/>
</dbReference>
<dbReference type="CDD" id="cd06558">
    <property type="entry name" value="crotonase-like"/>
    <property type="match status" value="1"/>
</dbReference>
<dbReference type="PROSITE" id="PS00166">
    <property type="entry name" value="ENOYL_COA_HYDRATASE"/>
    <property type="match status" value="1"/>
</dbReference>
<dbReference type="PANTHER" id="PTHR11941:SF169">
    <property type="entry name" value="(7AS)-7A-METHYL-1,5-DIOXO-2,3,5,6,7,7A-HEXAHYDRO-1H-INDENE-CARBOXYL-COA HYDROLASE"/>
    <property type="match status" value="1"/>
</dbReference>
<dbReference type="Gene3D" id="3.90.226.10">
    <property type="entry name" value="2-enoyl-CoA Hydratase, Chain A, domain 1"/>
    <property type="match status" value="1"/>
</dbReference>
<proteinExistence type="inferred from homology"/>
<keyword evidence="3" id="KW-0456">Lyase</keyword>
<evidence type="ECO:0000256" key="1">
    <source>
        <dbReference type="ARBA" id="ARBA00005254"/>
    </source>
</evidence>
<dbReference type="EMBL" id="JAAVJH010000003">
    <property type="protein sequence ID" value="NJR78315.1"/>
    <property type="molecule type" value="Genomic_DNA"/>
</dbReference>
<comment type="similarity">
    <text evidence="1 4">Belongs to the enoyl-CoA hydratase/isomerase family.</text>
</comment>
<organism evidence="5 6">
    <name type="scientific">Sphingomonas corticis</name>
    <dbReference type="NCBI Taxonomy" id="2722791"/>
    <lineage>
        <taxon>Bacteria</taxon>
        <taxon>Pseudomonadati</taxon>
        <taxon>Pseudomonadota</taxon>
        <taxon>Alphaproteobacteria</taxon>
        <taxon>Sphingomonadales</taxon>
        <taxon>Sphingomonadaceae</taxon>
        <taxon>Sphingomonas</taxon>
    </lineage>
</organism>
<keyword evidence="6" id="KW-1185">Reference proteome</keyword>
<dbReference type="Proteomes" id="UP000732399">
    <property type="component" value="Unassembled WGS sequence"/>
</dbReference>
<dbReference type="InterPro" id="IPR029045">
    <property type="entry name" value="ClpP/crotonase-like_dom_sf"/>
</dbReference>
<reference evidence="5 6" key="1">
    <citation type="submission" date="2020-03" db="EMBL/GenBank/DDBJ databases">
        <authorList>
            <person name="Wang L."/>
            <person name="He N."/>
            <person name="Li Y."/>
            <person name="Fang Y."/>
            <person name="Zhang F."/>
        </authorList>
    </citation>
    <scope>NUCLEOTIDE SEQUENCE [LARGE SCALE GENOMIC DNA]</scope>
    <source>
        <strain evidence="5 6">36D10-4-7</strain>
    </source>
</reference>
<dbReference type="InterPro" id="IPR018376">
    <property type="entry name" value="Enoyl-CoA_hyd/isom_CS"/>
</dbReference>
<evidence type="ECO:0000313" key="5">
    <source>
        <dbReference type="EMBL" id="NJR78315.1"/>
    </source>
</evidence>
<accession>A0ABX1CJZ0</accession>
<evidence type="ECO:0000313" key="6">
    <source>
        <dbReference type="Proteomes" id="UP000732399"/>
    </source>
</evidence>
<protein>
    <submittedName>
        <fullName evidence="5">Enoyl-CoA hydratase/isomerase family protein</fullName>
    </submittedName>
</protein>
<evidence type="ECO:0000256" key="3">
    <source>
        <dbReference type="ARBA" id="ARBA00023239"/>
    </source>
</evidence>
<name>A0ABX1CJZ0_9SPHN</name>
<dbReference type="Pfam" id="PF00378">
    <property type="entry name" value="ECH_1"/>
    <property type="match status" value="1"/>
</dbReference>
<keyword evidence="2" id="KW-0443">Lipid metabolism</keyword>
<evidence type="ECO:0000256" key="4">
    <source>
        <dbReference type="RuleBase" id="RU003707"/>
    </source>
</evidence>